<dbReference type="EMBL" id="JW864641">
    <property type="protein sequence ID" value="AFO97158.1"/>
    <property type="molecule type" value="mRNA"/>
</dbReference>
<evidence type="ECO:0000256" key="12">
    <source>
        <dbReference type="PIRSR" id="PIRSR602640-4"/>
    </source>
</evidence>
<dbReference type="PRINTS" id="PR01785">
    <property type="entry name" value="PARAOXONASE"/>
</dbReference>
<keyword evidence="8 12" id="KW-0325">Glycoprotein</keyword>
<dbReference type="Gene3D" id="2.120.10.30">
    <property type="entry name" value="TolB, C-terminal domain"/>
    <property type="match status" value="1"/>
</dbReference>
<evidence type="ECO:0000256" key="8">
    <source>
        <dbReference type="ARBA" id="ARBA00023180"/>
    </source>
</evidence>
<evidence type="ECO:0000256" key="10">
    <source>
        <dbReference type="PIRSR" id="PIRSR602640-2"/>
    </source>
</evidence>
<organism evidence="14">
    <name type="scientific">Callorhinchus milii</name>
    <name type="common">Ghost shark</name>
    <dbReference type="NCBI Taxonomy" id="7868"/>
    <lineage>
        <taxon>Eukaryota</taxon>
        <taxon>Metazoa</taxon>
        <taxon>Chordata</taxon>
        <taxon>Craniata</taxon>
        <taxon>Vertebrata</taxon>
        <taxon>Chondrichthyes</taxon>
        <taxon>Holocephali</taxon>
        <taxon>Chimaeriformes</taxon>
        <taxon>Callorhinchidae</taxon>
        <taxon>Callorhinchus</taxon>
    </lineage>
</organism>
<feature type="binding site" evidence="10">
    <location>
        <position position="54"/>
    </location>
    <ligand>
        <name>Ca(2+)</name>
        <dbReference type="ChEBI" id="CHEBI:29108"/>
        <label>2</label>
    </ligand>
</feature>
<dbReference type="SUPFAM" id="SSF63829">
    <property type="entry name" value="Calcium-dependent phosphotriesterase"/>
    <property type="match status" value="1"/>
</dbReference>
<evidence type="ECO:0000256" key="7">
    <source>
        <dbReference type="ARBA" id="ARBA00023157"/>
    </source>
</evidence>
<keyword evidence="5 13" id="KW-0378">Hydrolase</keyword>
<comment type="cofactor">
    <cofactor evidence="10 13">
        <name>Ca(2+)</name>
        <dbReference type="ChEBI" id="CHEBI:29108"/>
    </cofactor>
    <text evidence="10 13">Binds 2 calcium ions per subunit.</text>
</comment>
<dbReference type="RefSeq" id="XP_007888990.1">
    <property type="nucleotide sequence ID" value="XM_007890799.2"/>
</dbReference>
<dbReference type="Pfam" id="PF01731">
    <property type="entry name" value="Arylesterase"/>
    <property type="match status" value="1"/>
</dbReference>
<accession>V9KFS1</accession>
<protein>
    <recommendedName>
        <fullName evidence="13">Paraoxonase</fullName>
        <ecNumber evidence="13">3.1.1.2</ecNumber>
    </recommendedName>
</protein>
<feature type="binding site" evidence="10">
    <location>
        <position position="116"/>
    </location>
    <ligand>
        <name>Ca(2+)</name>
        <dbReference type="ChEBI" id="CHEBI:29108"/>
        <label>1</label>
        <note>catalytic</note>
    </ligand>
</feature>
<dbReference type="InterPro" id="IPR011042">
    <property type="entry name" value="6-blade_b-propeller_TolB-like"/>
</dbReference>
<feature type="glycosylation site" description="N-linked (GlcNAc...) asparagine" evidence="12">
    <location>
        <position position="252"/>
    </location>
</feature>
<reference evidence="14" key="1">
    <citation type="journal article" date="2014" name="Nature">
        <title>Elephant shark genome provides unique insights into gnathostome evolution.</title>
        <authorList>
            <consortium name="International Elephant Shark Genome Sequencing Consortium"/>
            <person name="Venkatesh B."/>
            <person name="Lee A.P."/>
            <person name="Ravi V."/>
            <person name="Maurya A.K."/>
            <person name="Lian M.M."/>
            <person name="Swann J.B."/>
            <person name="Ohta Y."/>
            <person name="Flajnik M.F."/>
            <person name="Sutoh Y."/>
            <person name="Kasahara M."/>
            <person name="Hoon S."/>
            <person name="Gangu V."/>
            <person name="Roy S.W."/>
            <person name="Irimia M."/>
            <person name="Korzh V."/>
            <person name="Kondrychyn I."/>
            <person name="Lim Z.W."/>
            <person name="Tay B.H."/>
            <person name="Tohari S."/>
            <person name="Kong K.W."/>
            <person name="Ho S."/>
            <person name="Lorente-Galdos B."/>
            <person name="Quilez J."/>
            <person name="Marques-Bonet T."/>
            <person name="Raney B.J."/>
            <person name="Ingham P.W."/>
            <person name="Tay A."/>
            <person name="Hillier L.W."/>
            <person name="Minx P."/>
            <person name="Boehm T."/>
            <person name="Wilson R.K."/>
            <person name="Brenner S."/>
            <person name="Warren W.C."/>
        </authorList>
    </citation>
    <scope>NUCLEOTIDE SEQUENCE</scope>
    <source>
        <tissue evidence="14">Testis</tissue>
    </source>
</reference>
<dbReference type="InterPro" id="IPR002640">
    <property type="entry name" value="Arylesterase"/>
</dbReference>
<dbReference type="PANTHER" id="PTHR11799:SF12">
    <property type="entry name" value="PARAOXONASE-RELATED"/>
    <property type="match status" value="1"/>
</dbReference>
<keyword evidence="7 11" id="KW-1015">Disulfide bond</keyword>
<feature type="signal peptide" evidence="13">
    <location>
        <begin position="1"/>
        <end position="23"/>
    </location>
</feature>
<feature type="binding site" evidence="10">
    <location>
        <position position="268"/>
    </location>
    <ligand>
        <name>Ca(2+)</name>
        <dbReference type="ChEBI" id="CHEBI:29108"/>
        <label>1</label>
        <note>catalytic</note>
    </ligand>
</feature>
<dbReference type="FunFam" id="2.120.10.30:FF:000023">
    <property type="entry name" value="Serum paraoxonase/arylesterase 2"/>
    <property type="match status" value="1"/>
</dbReference>
<dbReference type="KEGG" id="cmk:103176917"/>
<dbReference type="AlphaFoldDB" id="V9KFS1"/>
<feature type="binding site" evidence="10">
    <location>
        <position position="168"/>
    </location>
    <ligand>
        <name>Ca(2+)</name>
        <dbReference type="ChEBI" id="CHEBI:29108"/>
        <label>1</label>
        <note>catalytic</note>
    </ligand>
</feature>
<feature type="disulfide bond" description="In form B" evidence="11">
    <location>
        <begin position="42"/>
        <end position="352"/>
    </location>
</feature>
<dbReference type="InterPro" id="IPR051288">
    <property type="entry name" value="Serum_paraoxonase/arylesterase"/>
</dbReference>
<keyword evidence="3 10" id="KW-0479">Metal-binding</keyword>
<dbReference type="OrthoDB" id="423498at2759"/>
<dbReference type="GO" id="GO:0046872">
    <property type="term" value="F:metal ion binding"/>
    <property type="evidence" value="ECO:0007669"/>
    <property type="project" value="UniProtKB-KW"/>
</dbReference>
<evidence type="ECO:0000256" key="5">
    <source>
        <dbReference type="ARBA" id="ARBA00022801"/>
    </source>
</evidence>
<evidence type="ECO:0000256" key="9">
    <source>
        <dbReference type="PIRSR" id="PIRSR602640-1"/>
    </source>
</evidence>
<dbReference type="PANTHER" id="PTHR11799">
    <property type="entry name" value="PARAOXONASE"/>
    <property type="match status" value="1"/>
</dbReference>
<keyword evidence="4 13" id="KW-0732">Signal</keyword>
<feature type="chain" id="PRO_5029950164" description="Paraoxonase" evidence="13">
    <location>
        <begin position="24"/>
        <end position="361"/>
    </location>
</feature>
<feature type="binding site" evidence="10">
    <location>
        <position position="167"/>
    </location>
    <ligand>
        <name>Ca(2+)</name>
        <dbReference type="ChEBI" id="CHEBI:29108"/>
        <label>1</label>
        <note>catalytic</note>
    </ligand>
</feature>
<comment type="similarity">
    <text evidence="2 13">Belongs to the paraoxonase family.</text>
</comment>
<proteinExistence type="evidence at transcript level"/>
<feature type="binding site" evidence="10">
    <location>
        <position position="269"/>
    </location>
    <ligand>
        <name>Ca(2+)</name>
        <dbReference type="ChEBI" id="CHEBI:29108"/>
        <label>1</label>
        <note>catalytic</note>
    </ligand>
</feature>
<keyword evidence="6 10" id="KW-0106">Calcium</keyword>
<feature type="binding site" evidence="10">
    <location>
        <position position="223"/>
    </location>
    <ligand>
        <name>Ca(2+)</name>
        <dbReference type="ChEBI" id="CHEBI:29108"/>
        <label>1</label>
        <note>catalytic</note>
    </ligand>
</feature>
<evidence type="ECO:0000256" key="11">
    <source>
        <dbReference type="PIRSR" id="PIRSR602640-3"/>
    </source>
</evidence>
<evidence type="ECO:0000256" key="4">
    <source>
        <dbReference type="ARBA" id="ARBA00022729"/>
    </source>
</evidence>
<evidence type="ECO:0000256" key="2">
    <source>
        <dbReference type="ARBA" id="ARBA00008595"/>
    </source>
</evidence>
<name>V9KFS1_CALMI</name>
<feature type="glycosylation site" description="N-linked (GlcNAc...) asparagine" evidence="12">
    <location>
        <position position="323"/>
    </location>
</feature>
<sequence>MALVGSLAFSALLLALLTYRLISLCNKMGVFKEVDQIEPGSCHLIEGINYGSEDITVLPGGLALVSSGLKYPHIHSFAPDKPGQILLVNLNEPVLRAIELRLSRGFDVDSFNPHGISTYIHKDNTVYLFVVNHPQHTSTVEIFKFEEEQNSLTHLKTIRHELLHSVNDIVALGPDSFYATNDHYFSHDSLTFVELTLDLYWCNVIYYSPAEVKEVATGFNFANGINLSPDGKHVFVADVMDQSIHVMQVNPNKTLTRVKVLNVGTGVDNIEVDSKTGDVWVGCHPVAWKLISYNPEKPALSEVIRVQNILSNEPKVTQVYVNNGSVLQGSSVATVYEDKLLIGTIFHKAVYCELRDRGIHF</sequence>
<evidence type="ECO:0000256" key="1">
    <source>
        <dbReference type="ARBA" id="ARBA00000368"/>
    </source>
</evidence>
<evidence type="ECO:0000256" key="3">
    <source>
        <dbReference type="ARBA" id="ARBA00022723"/>
    </source>
</evidence>
<dbReference type="EC" id="3.1.1.2" evidence="13"/>
<evidence type="ECO:0000313" key="14">
    <source>
        <dbReference type="EMBL" id="AFO97158.1"/>
    </source>
</evidence>
<dbReference type="GO" id="GO:0004064">
    <property type="term" value="F:arylesterase activity"/>
    <property type="evidence" value="ECO:0007669"/>
    <property type="project" value="UniProtKB-UniRule"/>
</dbReference>
<feature type="binding site" evidence="10">
    <location>
        <position position="53"/>
    </location>
    <ligand>
        <name>Ca(2+)</name>
        <dbReference type="ChEBI" id="CHEBI:29108"/>
        <label>1</label>
        <note>catalytic</note>
    </ligand>
</feature>
<evidence type="ECO:0000256" key="6">
    <source>
        <dbReference type="ARBA" id="ARBA00022837"/>
    </source>
</evidence>
<feature type="active site" description="Proton acceptor" evidence="9">
    <location>
        <position position="114"/>
    </location>
</feature>
<comment type="catalytic activity">
    <reaction evidence="1 13">
        <text>a phenyl acetate + H2O = a phenol + acetate + H(+)</text>
        <dbReference type="Rhea" id="RHEA:17309"/>
        <dbReference type="ChEBI" id="CHEBI:15377"/>
        <dbReference type="ChEBI" id="CHEBI:15378"/>
        <dbReference type="ChEBI" id="CHEBI:30089"/>
        <dbReference type="ChEBI" id="CHEBI:33853"/>
        <dbReference type="ChEBI" id="CHEBI:140310"/>
        <dbReference type="EC" id="3.1.1.2"/>
    </reaction>
</comment>
<evidence type="ECO:0000256" key="13">
    <source>
        <dbReference type="RuleBase" id="RU368025"/>
    </source>
</evidence>
<dbReference type="GeneID" id="103176917"/>
<comment type="PTM">
    <text evidence="12">Glycosylated.</text>
</comment>